<dbReference type="InterPro" id="IPR040340">
    <property type="entry name" value="CEST/Y3IP1"/>
</dbReference>
<gene>
    <name evidence="2" type="ORF">LITE_LOCUS8031</name>
</gene>
<evidence type="ECO:0000313" key="2">
    <source>
        <dbReference type="EMBL" id="CAI0393682.1"/>
    </source>
</evidence>
<dbReference type="Proteomes" id="UP001154282">
    <property type="component" value="Unassembled WGS sequence"/>
</dbReference>
<feature type="region of interest" description="Disordered" evidence="1">
    <location>
        <begin position="233"/>
        <end position="267"/>
    </location>
</feature>
<feature type="compositionally biased region" description="Polar residues" evidence="1">
    <location>
        <begin position="100"/>
        <end position="113"/>
    </location>
</feature>
<proteinExistence type="predicted"/>
<evidence type="ECO:0000313" key="3">
    <source>
        <dbReference type="Proteomes" id="UP001154282"/>
    </source>
</evidence>
<dbReference type="GO" id="GO:0080183">
    <property type="term" value="P:response to photooxidative stress"/>
    <property type="evidence" value="ECO:0007669"/>
    <property type="project" value="InterPro"/>
</dbReference>
<feature type="compositionally biased region" description="Pro residues" evidence="1">
    <location>
        <begin position="12"/>
        <end position="30"/>
    </location>
</feature>
<keyword evidence="3" id="KW-1185">Reference proteome</keyword>
<accession>A0AAV0I9S7</accession>
<dbReference type="PANTHER" id="PTHR33672:SF24">
    <property type="entry name" value="OS01G0798600 PROTEIN"/>
    <property type="match status" value="1"/>
</dbReference>
<feature type="compositionally biased region" description="Low complexity" evidence="1">
    <location>
        <begin position="249"/>
        <end position="262"/>
    </location>
</feature>
<protein>
    <submittedName>
        <fullName evidence="2">Uncharacterized protein</fullName>
    </submittedName>
</protein>
<feature type="region of interest" description="Disordered" evidence="1">
    <location>
        <begin position="1"/>
        <end position="33"/>
    </location>
</feature>
<dbReference type="EMBL" id="CAMGYJ010000003">
    <property type="protein sequence ID" value="CAI0393682.1"/>
    <property type="molecule type" value="Genomic_DNA"/>
</dbReference>
<feature type="region of interest" description="Disordered" evidence="1">
    <location>
        <begin position="96"/>
        <end position="123"/>
    </location>
</feature>
<organism evidence="2 3">
    <name type="scientific">Linum tenue</name>
    <dbReference type="NCBI Taxonomy" id="586396"/>
    <lineage>
        <taxon>Eukaryota</taxon>
        <taxon>Viridiplantae</taxon>
        <taxon>Streptophyta</taxon>
        <taxon>Embryophyta</taxon>
        <taxon>Tracheophyta</taxon>
        <taxon>Spermatophyta</taxon>
        <taxon>Magnoliopsida</taxon>
        <taxon>eudicotyledons</taxon>
        <taxon>Gunneridae</taxon>
        <taxon>Pentapetalae</taxon>
        <taxon>rosids</taxon>
        <taxon>fabids</taxon>
        <taxon>Malpighiales</taxon>
        <taxon>Linaceae</taxon>
        <taxon>Linum</taxon>
    </lineage>
</organism>
<sequence>MEKQISVDPVSLRPPPIVTAAPKIPPPPPLTSCSLPSSPRFGYWLKKKFKNESEASPRHRHNHPLLKLEQEIHLRRSKSCAEGRSSGVDELDIWFRNPGEPTTTTESGANSSPAAGKKKREVDLDNDDDEFKCGALCSLYLPGFGGVGKTTKPSGAATAVVRESVISRTVSLEKFECGSWASSAFINDGGEESTRFYYDLPMELIKTGGNGTNSPVASAFVFEKDRRGALKSCSARRKSHESSSRHVRFSSSSSSSTSNPSSPAACITPRLRKAREEFNAFLEAEARSA</sequence>
<dbReference type="GO" id="GO:0009535">
    <property type="term" value="C:chloroplast thylakoid membrane"/>
    <property type="evidence" value="ECO:0007669"/>
    <property type="project" value="InterPro"/>
</dbReference>
<evidence type="ECO:0000256" key="1">
    <source>
        <dbReference type="SAM" id="MobiDB-lite"/>
    </source>
</evidence>
<dbReference type="AlphaFoldDB" id="A0AAV0I9S7"/>
<dbReference type="PANTHER" id="PTHR33672">
    <property type="entry name" value="YCF3-INTERACTING PROTEIN 1, CHLOROPLASTIC"/>
    <property type="match status" value="1"/>
</dbReference>
<name>A0AAV0I9S7_9ROSI</name>
<reference evidence="2" key="1">
    <citation type="submission" date="2022-08" db="EMBL/GenBank/DDBJ databases">
        <authorList>
            <person name="Gutierrez-Valencia J."/>
        </authorList>
    </citation>
    <scope>NUCLEOTIDE SEQUENCE</scope>
</reference>
<comment type="caution">
    <text evidence="2">The sequence shown here is derived from an EMBL/GenBank/DDBJ whole genome shotgun (WGS) entry which is preliminary data.</text>
</comment>
<dbReference type="GO" id="GO:0048564">
    <property type="term" value="P:photosystem I assembly"/>
    <property type="evidence" value="ECO:0007669"/>
    <property type="project" value="InterPro"/>
</dbReference>